<dbReference type="AlphaFoldDB" id="A0A9X0CG07"/>
<keyword evidence="2" id="KW-0964">Secreted</keyword>
<keyword evidence="4" id="KW-0812">Transmembrane</keyword>
<feature type="transmembrane region" description="Helical" evidence="4">
    <location>
        <begin position="12"/>
        <end position="31"/>
    </location>
</feature>
<dbReference type="Pfam" id="PF02191">
    <property type="entry name" value="OLF"/>
    <property type="match status" value="1"/>
</dbReference>
<protein>
    <submittedName>
        <fullName evidence="6">Olfactomedin-like protein 2A</fullName>
    </submittedName>
</protein>
<evidence type="ECO:0000313" key="7">
    <source>
        <dbReference type="Proteomes" id="UP001163046"/>
    </source>
</evidence>
<comment type="caution">
    <text evidence="3">Lacks conserved residue(s) required for the propagation of feature annotation.</text>
</comment>
<comment type="caution">
    <text evidence="6">The sequence shown here is derived from an EMBL/GenBank/DDBJ whole genome shotgun (WGS) entry which is preliminary data.</text>
</comment>
<evidence type="ECO:0000259" key="5">
    <source>
        <dbReference type="PROSITE" id="PS51132"/>
    </source>
</evidence>
<comment type="subcellular location">
    <subcellularLocation>
        <location evidence="1">Secreted</location>
    </subcellularLocation>
</comment>
<proteinExistence type="predicted"/>
<dbReference type="SMART" id="SM00284">
    <property type="entry name" value="OLF"/>
    <property type="match status" value="1"/>
</dbReference>
<dbReference type="Proteomes" id="UP001163046">
    <property type="component" value="Unassembled WGS sequence"/>
</dbReference>
<feature type="domain" description="Olfactomedin-like" evidence="5">
    <location>
        <begin position="66"/>
        <end position="316"/>
    </location>
</feature>
<dbReference type="PANTHER" id="PTHR23192">
    <property type="entry name" value="OLFACTOMEDIN-RELATED"/>
    <property type="match status" value="1"/>
</dbReference>
<keyword evidence="4" id="KW-1133">Transmembrane helix</keyword>
<dbReference type="GO" id="GO:0005615">
    <property type="term" value="C:extracellular space"/>
    <property type="evidence" value="ECO:0007669"/>
    <property type="project" value="TreeGrafter"/>
</dbReference>
<dbReference type="OrthoDB" id="8626508at2759"/>
<dbReference type="EMBL" id="MU827788">
    <property type="protein sequence ID" value="KAJ7331615.1"/>
    <property type="molecule type" value="Genomic_DNA"/>
</dbReference>
<keyword evidence="7" id="KW-1185">Reference proteome</keyword>
<evidence type="ECO:0000256" key="4">
    <source>
        <dbReference type="SAM" id="Phobius"/>
    </source>
</evidence>
<sequence>MSLKDRSSSVSPGTVLSVFCLLLYSAGFIRIELKLDDHGQRLVAVEEVISQLQKQKMADQASNEDSYTTIKAVGSPVTHHTRYITQGAWMKDPLGIMGTETIFVMKSYISQNVVEEFENMAKLKAGVTRKTYTLPYNWDGTGAVVYGKYLYYNRANTYYIVKYNFLTRSVEAQITLSGYSPRAIAYMWGGRSGVDLAVDEQGLWVLWGNTADNRRLYASKIVGDVIVHTYPLATERMNAIGNAFVACGVIYCIDDYNANPTTINFAYDTKTGKQWNPNIQFTNRYGYNSMVDYNPREKVLYAWDRTRLVTYSITWN</sequence>
<reference evidence="6" key="1">
    <citation type="submission" date="2023-01" db="EMBL/GenBank/DDBJ databases">
        <title>Genome assembly of the deep-sea coral Lophelia pertusa.</title>
        <authorList>
            <person name="Herrera S."/>
            <person name="Cordes E."/>
        </authorList>
    </citation>
    <scope>NUCLEOTIDE SEQUENCE</scope>
    <source>
        <strain evidence="6">USNM1676648</strain>
        <tissue evidence="6">Polyp</tissue>
    </source>
</reference>
<dbReference type="InterPro" id="IPR003112">
    <property type="entry name" value="Olfac-like_dom"/>
</dbReference>
<dbReference type="GO" id="GO:0007165">
    <property type="term" value="P:signal transduction"/>
    <property type="evidence" value="ECO:0007669"/>
    <property type="project" value="TreeGrafter"/>
</dbReference>
<dbReference type="InterPro" id="IPR050605">
    <property type="entry name" value="Olfactomedin-like_domain"/>
</dbReference>
<dbReference type="PANTHER" id="PTHR23192:SF87">
    <property type="entry name" value="AMASSIN-3"/>
    <property type="match status" value="1"/>
</dbReference>
<keyword evidence="4" id="KW-0472">Membrane</keyword>
<evidence type="ECO:0000313" key="6">
    <source>
        <dbReference type="EMBL" id="KAJ7331615.1"/>
    </source>
</evidence>
<dbReference type="PROSITE" id="PS51132">
    <property type="entry name" value="OLF"/>
    <property type="match status" value="1"/>
</dbReference>
<evidence type="ECO:0000256" key="3">
    <source>
        <dbReference type="PROSITE-ProRule" id="PRU00446"/>
    </source>
</evidence>
<organism evidence="6 7">
    <name type="scientific">Desmophyllum pertusum</name>
    <dbReference type="NCBI Taxonomy" id="174260"/>
    <lineage>
        <taxon>Eukaryota</taxon>
        <taxon>Metazoa</taxon>
        <taxon>Cnidaria</taxon>
        <taxon>Anthozoa</taxon>
        <taxon>Hexacorallia</taxon>
        <taxon>Scleractinia</taxon>
        <taxon>Caryophylliina</taxon>
        <taxon>Caryophylliidae</taxon>
        <taxon>Desmophyllum</taxon>
    </lineage>
</organism>
<gene>
    <name evidence="6" type="primary">OLFML2A_7</name>
    <name evidence="6" type="ORF">OS493_019203</name>
</gene>
<name>A0A9X0CG07_9CNID</name>
<evidence type="ECO:0000256" key="1">
    <source>
        <dbReference type="ARBA" id="ARBA00004613"/>
    </source>
</evidence>
<evidence type="ECO:0000256" key="2">
    <source>
        <dbReference type="ARBA" id="ARBA00022525"/>
    </source>
</evidence>
<accession>A0A9X0CG07</accession>